<dbReference type="AlphaFoldDB" id="A0A251X7T3"/>
<evidence type="ECO:0000313" key="5">
    <source>
        <dbReference type="Proteomes" id="UP000194798"/>
    </source>
</evidence>
<organism evidence="4 5">
    <name type="scientific">Thioflexithrix psekupsensis</name>
    <dbReference type="NCBI Taxonomy" id="1570016"/>
    <lineage>
        <taxon>Bacteria</taxon>
        <taxon>Pseudomonadati</taxon>
        <taxon>Pseudomonadota</taxon>
        <taxon>Gammaproteobacteria</taxon>
        <taxon>Thiotrichales</taxon>
        <taxon>Thioflexithrix</taxon>
    </lineage>
</organism>
<comment type="caution">
    <text evidence="4">The sequence shown here is derived from an EMBL/GenBank/DDBJ whole genome shotgun (WGS) entry which is preliminary data.</text>
</comment>
<keyword evidence="1" id="KW-0862">Zinc</keyword>
<feature type="domain" description="SWIM-type" evidence="3">
    <location>
        <begin position="81"/>
        <end position="122"/>
    </location>
</feature>
<accession>A0A251X7T3</accession>
<proteinExistence type="predicted"/>
<keyword evidence="2" id="KW-0472">Membrane</keyword>
<evidence type="ECO:0000259" key="3">
    <source>
        <dbReference type="PROSITE" id="PS50966"/>
    </source>
</evidence>
<reference evidence="4 5" key="1">
    <citation type="submission" date="2016-12" db="EMBL/GenBank/DDBJ databases">
        <title>Thioflexothrix psekupsii D3 genome sequencing and assembly.</title>
        <authorList>
            <person name="Fomenkov A."/>
            <person name="Vincze T."/>
            <person name="Grabovich M."/>
            <person name="Anton B.P."/>
            <person name="Dubinina G."/>
            <person name="Orlova M."/>
            <person name="Belousova E."/>
            <person name="Roberts R.J."/>
        </authorList>
    </citation>
    <scope>NUCLEOTIDE SEQUENCE [LARGE SCALE GENOMIC DNA]</scope>
    <source>
        <strain evidence="4">D3</strain>
    </source>
</reference>
<gene>
    <name evidence="4" type="ORF">TPSD3_05390</name>
</gene>
<keyword evidence="1" id="KW-0863">Zinc-finger</keyword>
<name>A0A251X7T3_9GAMM</name>
<keyword evidence="2" id="KW-0812">Transmembrane</keyword>
<dbReference type="PROSITE" id="PS50966">
    <property type="entry name" value="ZF_SWIM"/>
    <property type="match status" value="1"/>
</dbReference>
<keyword evidence="2" id="KW-1133">Transmembrane helix</keyword>
<evidence type="ECO:0000256" key="2">
    <source>
        <dbReference type="SAM" id="Phobius"/>
    </source>
</evidence>
<keyword evidence="5" id="KW-1185">Reference proteome</keyword>
<evidence type="ECO:0000313" key="4">
    <source>
        <dbReference type="EMBL" id="OUD13787.1"/>
    </source>
</evidence>
<keyword evidence="1" id="KW-0479">Metal-binding</keyword>
<sequence length="232" mass="26825">MVQFMIFELVVFFSGLLLVATVLHFVRSERQCRLKYYARRLGHRRRSFHYPESQSIQLPVFVEDEGKLTLAASRSSDEKNYLVDLHHLTCTCSDWQQRRANYPAADIRRICKHLYEKLYHQGLEADLPVTLRLALQNGRKETCFQRIENEHGDFLIGFTPHSFWVKVFACIQNEPIIAIYRLDLDGWAYGKQPSHSCLLQAQIDALFFSPAKTAPAPQPPATEPVTHLTHPT</sequence>
<dbReference type="GO" id="GO:0008270">
    <property type="term" value="F:zinc ion binding"/>
    <property type="evidence" value="ECO:0007669"/>
    <property type="project" value="UniProtKB-KW"/>
</dbReference>
<dbReference type="InterPro" id="IPR007527">
    <property type="entry name" value="Znf_SWIM"/>
</dbReference>
<protein>
    <recommendedName>
        <fullName evidence="3">SWIM-type domain-containing protein</fullName>
    </recommendedName>
</protein>
<dbReference type="EMBL" id="MSLT01000012">
    <property type="protein sequence ID" value="OUD13787.1"/>
    <property type="molecule type" value="Genomic_DNA"/>
</dbReference>
<dbReference type="Proteomes" id="UP000194798">
    <property type="component" value="Unassembled WGS sequence"/>
</dbReference>
<feature type="transmembrane region" description="Helical" evidence="2">
    <location>
        <begin position="6"/>
        <end position="26"/>
    </location>
</feature>
<evidence type="ECO:0000256" key="1">
    <source>
        <dbReference type="PROSITE-ProRule" id="PRU00325"/>
    </source>
</evidence>